<accession>A0A2N1MHQ3</accession>
<protein>
    <submittedName>
        <fullName evidence="1">Uncharacterized protein</fullName>
    </submittedName>
</protein>
<organism evidence="1 2">
    <name type="scientific">Rhizophagus irregularis</name>
    <dbReference type="NCBI Taxonomy" id="588596"/>
    <lineage>
        <taxon>Eukaryota</taxon>
        <taxon>Fungi</taxon>
        <taxon>Fungi incertae sedis</taxon>
        <taxon>Mucoromycota</taxon>
        <taxon>Glomeromycotina</taxon>
        <taxon>Glomeromycetes</taxon>
        <taxon>Glomerales</taxon>
        <taxon>Glomeraceae</taxon>
        <taxon>Rhizophagus</taxon>
    </lineage>
</organism>
<name>A0A2N1MHQ3_9GLOM</name>
<comment type="caution">
    <text evidence="1">The sequence shown here is derived from an EMBL/GenBank/DDBJ whole genome shotgun (WGS) entry which is preliminary data.</text>
</comment>
<gene>
    <name evidence="1" type="ORF">RhiirC2_792194</name>
</gene>
<dbReference type="Proteomes" id="UP000233469">
    <property type="component" value="Unassembled WGS sequence"/>
</dbReference>
<sequence>MGHNINGLGSDHSKLNLLTKYCSNKGADIIDNKIKGFEVYIMINKKWKKHIGKLKDWMHTI</sequence>
<evidence type="ECO:0000313" key="1">
    <source>
        <dbReference type="EMBL" id="PKK61181.1"/>
    </source>
</evidence>
<dbReference type="EMBL" id="LLXL01002313">
    <property type="protein sequence ID" value="PKK61181.1"/>
    <property type="molecule type" value="Genomic_DNA"/>
</dbReference>
<reference evidence="1 2" key="1">
    <citation type="submission" date="2016-04" db="EMBL/GenBank/DDBJ databases">
        <title>Genome analyses suggest a sexual origin of heterokaryosis in a supposedly ancient asexual fungus.</title>
        <authorList>
            <person name="Ropars J."/>
            <person name="Sedzielewska K."/>
            <person name="Noel J."/>
            <person name="Charron P."/>
            <person name="Farinelli L."/>
            <person name="Marton T."/>
            <person name="Kruger M."/>
            <person name="Pelin A."/>
            <person name="Brachmann A."/>
            <person name="Corradi N."/>
        </authorList>
    </citation>
    <scope>NUCLEOTIDE SEQUENCE [LARGE SCALE GENOMIC DNA]</scope>
    <source>
        <strain evidence="1 2">C2</strain>
    </source>
</reference>
<proteinExistence type="predicted"/>
<reference evidence="1 2" key="2">
    <citation type="submission" date="2017-10" db="EMBL/GenBank/DDBJ databases">
        <title>Extensive intraspecific genome diversity in a model arbuscular mycorrhizal fungus.</title>
        <authorList>
            <person name="Chen E.C.H."/>
            <person name="Morin E."/>
            <person name="Baudet D."/>
            <person name="Noel J."/>
            <person name="Ndikumana S."/>
            <person name="Charron P."/>
            <person name="St-Onge C."/>
            <person name="Giorgi J."/>
            <person name="Grigoriev I.V."/>
            <person name="Roux C."/>
            <person name="Martin F.M."/>
            <person name="Corradi N."/>
        </authorList>
    </citation>
    <scope>NUCLEOTIDE SEQUENCE [LARGE SCALE GENOMIC DNA]</scope>
    <source>
        <strain evidence="1 2">C2</strain>
    </source>
</reference>
<dbReference type="AlphaFoldDB" id="A0A2N1MHQ3"/>
<evidence type="ECO:0000313" key="2">
    <source>
        <dbReference type="Proteomes" id="UP000233469"/>
    </source>
</evidence>